<dbReference type="PROSITE" id="PS00490">
    <property type="entry name" value="MOLYBDOPTERIN_PROK_2"/>
    <property type="match status" value="1"/>
</dbReference>
<dbReference type="InterPro" id="IPR050612">
    <property type="entry name" value="Prok_Mopterin_Oxidored"/>
</dbReference>
<comment type="cofactor">
    <cofactor evidence="1">
        <name>Mo-bis(molybdopterin guanine dinucleotide)</name>
        <dbReference type="ChEBI" id="CHEBI:60539"/>
    </cofactor>
</comment>
<dbReference type="PROSITE" id="PS51669">
    <property type="entry name" value="4FE4S_MOW_BIS_MGD"/>
    <property type="match status" value="1"/>
</dbReference>
<dbReference type="Gene3D" id="2.40.40.20">
    <property type="match status" value="1"/>
</dbReference>
<dbReference type="InterPro" id="IPR006963">
    <property type="entry name" value="Mopterin_OxRdtase_4Fe-4S_dom"/>
</dbReference>
<dbReference type="CDD" id="cd02766">
    <property type="entry name" value="MopB_3"/>
    <property type="match status" value="1"/>
</dbReference>
<dbReference type="RefSeq" id="WP_379906502.1">
    <property type="nucleotide sequence ID" value="NZ_JBHRTR010000054.1"/>
</dbReference>
<organism evidence="9 10">
    <name type="scientific">Marinibaculum pumilum</name>
    <dbReference type="NCBI Taxonomy" id="1766165"/>
    <lineage>
        <taxon>Bacteria</taxon>
        <taxon>Pseudomonadati</taxon>
        <taxon>Pseudomonadota</taxon>
        <taxon>Alphaproteobacteria</taxon>
        <taxon>Rhodospirillales</taxon>
        <taxon>Rhodospirillaceae</taxon>
        <taxon>Marinibaculum</taxon>
    </lineage>
</organism>
<dbReference type="Gene3D" id="3.40.228.10">
    <property type="entry name" value="Dimethylsulfoxide Reductase, domain 2"/>
    <property type="match status" value="1"/>
</dbReference>
<evidence type="ECO:0000313" key="10">
    <source>
        <dbReference type="Proteomes" id="UP001595528"/>
    </source>
</evidence>
<keyword evidence="5" id="KW-0560">Oxidoreductase</keyword>
<dbReference type="SMART" id="SM00926">
    <property type="entry name" value="Molybdop_Fe4S4"/>
    <property type="match status" value="1"/>
</dbReference>
<protein>
    <submittedName>
        <fullName evidence="9">Molybdopterin-dependent oxidoreductase</fullName>
    </submittedName>
</protein>
<evidence type="ECO:0000256" key="1">
    <source>
        <dbReference type="ARBA" id="ARBA00001942"/>
    </source>
</evidence>
<evidence type="ECO:0000313" key="9">
    <source>
        <dbReference type="EMBL" id="MFC3231035.1"/>
    </source>
</evidence>
<dbReference type="Gene3D" id="3.40.50.740">
    <property type="match status" value="1"/>
</dbReference>
<evidence type="ECO:0000256" key="4">
    <source>
        <dbReference type="ARBA" id="ARBA00022723"/>
    </source>
</evidence>
<dbReference type="PANTHER" id="PTHR43742:SF6">
    <property type="entry name" value="OXIDOREDUCTASE YYAE-RELATED"/>
    <property type="match status" value="1"/>
</dbReference>
<name>A0ABV7L954_9PROT</name>
<dbReference type="InterPro" id="IPR009010">
    <property type="entry name" value="Asp_de-COase-like_dom_sf"/>
</dbReference>
<gene>
    <name evidence="9" type="ORF">ACFOGJ_27560</name>
</gene>
<keyword evidence="7" id="KW-0411">Iron-sulfur</keyword>
<accession>A0ABV7L954</accession>
<proteinExistence type="inferred from homology"/>
<comment type="caution">
    <text evidence="9">The sequence shown here is derived from an EMBL/GenBank/DDBJ whole genome shotgun (WGS) entry which is preliminary data.</text>
</comment>
<dbReference type="SUPFAM" id="SSF50692">
    <property type="entry name" value="ADC-like"/>
    <property type="match status" value="1"/>
</dbReference>
<dbReference type="InterPro" id="IPR006657">
    <property type="entry name" value="MoPterin_dinucl-bd_dom"/>
</dbReference>
<dbReference type="EMBL" id="JBHRTR010000054">
    <property type="protein sequence ID" value="MFC3231035.1"/>
    <property type="molecule type" value="Genomic_DNA"/>
</dbReference>
<dbReference type="InterPro" id="IPR006655">
    <property type="entry name" value="Mopterin_OxRdtase_prok_CS"/>
</dbReference>
<dbReference type="CDD" id="cd02786">
    <property type="entry name" value="MopB_CT_3"/>
    <property type="match status" value="1"/>
</dbReference>
<keyword evidence="3" id="KW-0500">Molybdenum</keyword>
<dbReference type="PANTHER" id="PTHR43742">
    <property type="entry name" value="TRIMETHYLAMINE-N-OXIDE REDUCTASE"/>
    <property type="match status" value="1"/>
</dbReference>
<evidence type="ECO:0000256" key="7">
    <source>
        <dbReference type="ARBA" id="ARBA00023014"/>
    </source>
</evidence>
<evidence type="ECO:0000259" key="8">
    <source>
        <dbReference type="PROSITE" id="PS51669"/>
    </source>
</evidence>
<reference evidence="10" key="1">
    <citation type="journal article" date="2019" name="Int. J. Syst. Evol. Microbiol.">
        <title>The Global Catalogue of Microorganisms (GCM) 10K type strain sequencing project: providing services to taxonomists for standard genome sequencing and annotation.</title>
        <authorList>
            <consortium name="The Broad Institute Genomics Platform"/>
            <consortium name="The Broad Institute Genome Sequencing Center for Infectious Disease"/>
            <person name="Wu L."/>
            <person name="Ma J."/>
        </authorList>
    </citation>
    <scope>NUCLEOTIDE SEQUENCE [LARGE SCALE GENOMIC DNA]</scope>
    <source>
        <strain evidence="10">KCTC 42964</strain>
    </source>
</reference>
<evidence type="ECO:0000256" key="5">
    <source>
        <dbReference type="ARBA" id="ARBA00023002"/>
    </source>
</evidence>
<dbReference type="InterPro" id="IPR006656">
    <property type="entry name" value="Mopterin_OxRdtase"/>
</dbReference>
<dbReference type="Gene3D" id="3.30.2070.10">
    <property type="entry name" value="Formate dehydrogenase/DMSO reductase"/>
    <property type="match status" value="1"/>
</dbReference>
<evidence type="ECO:0000256" key="3">
    <source>
        <dbReference type="ARBA" id="ARBA00022505"/>
    </source>
</evidence>
<keyword evidence="10" id="KW-1185">Reference proteome</keyword>
<comment type="similarity">
    <text evidence="2">Belongs to the prokaryotic molybdopterin-containing oxidoreductase family.</text>
</comment>
<feature type="domain" description="4Fe-4S Mo/W bis-MGD-type" evidence="8">
    <location>
        <begin position="9"/>
        <end position="66"/>
    </location>
</feature>
<dbReference type="Proteomes" id="UP001595528">
    <property type="component" value="Unassembled WGS sequence"/>
</dbReference>
<keyword evidence="6" id="KW-0408">Iron</keyword>
<keyword evidence="4" id="KW-0479">Metal-binding</keyword>
<evidence type="ECO:0000256" key="6">
    <source>
        <dbReference type="ARBA" id="ARBA00023004"/>
    </source>
</evidence>
<dbReference type="Pfam" id="PF00384">
    <property type="entry name" value="Molybdopterin"/>
    <property type="match status" value="1"/>
</dbReference>
<dbReference type="Pfam" id="PF01568">
    <property type="entry name" value="Molydop_binding"/>
    <property type="match status" value="1"/>
</dbReference>
<evidence type="ECO:0000256" key="2">
    <source>
        <dbReference type="ARBA" id="ARBA00010312"/>
    </source>
</evidence>
<dbReference type="Pfam" id="PF04879">
    <property type="entry name" value="Molybdop_Fe4S4"/>
    <property type="match status" value="1"/>
</dbReference>
<dbReference type="SUPFAM" id="SSF53706">
    <property type="entry name" value="Formate dehydrogenase/DMSO reductase, domains 1-3"/>
    <property type="match status" value="1"/>
</dbReference>
<sequence>MTNGSDGTERIVLAACPHDCPDTCSMLVTVRDGRAVAVRGNPDHPFTRGGLCVKVNNYQDRTYSPDRVLHPLRRTGPKGSGRFERIGWDEALATIARRWQAIIAEDGPTAILPYSYLGTEGVLNGLNVGDPFFNRLGATVSERTFCDSGSSTAYFMTIGPTAGVDPEAFRFSRYIVLWACNTMSTNLHHWPFIAEAQAQGAKVVVIDPVRTRTAKKADWHIPIRPGTDAALALAMMQVIIAEDLVDHDYVANHTLGFDDLKARVAGFTPEKAAAITGVPAEDIRTLAREFATTDPAVLRIGVALERHAGGGQTVRAAACLPALTGAWRHPGGGILQLPVWAFPLDWGRLMRPDFLTPGTRVLNQWRLGPALTGEMALDPPIRALFVYNANPAVVAPEQAKIIRGLCREDLFTVVSEQFLTDTALHADIVLPATTQLEQEDIMYSWGHFYLSYNNPAVAPLGEAVPNTELFRRLAATMGFDDPFFRRDDRQMIEEALDWASPALAGITLEALRRDGYARLNLPPAADYAPHRDGNFPTPSGKCEFAASMAANGDFVLPLFRQGSEEFQSCTPVDPLPHYIPPNESPSTNPGLAASYPLNLMSPKSHAFLNSSFANMPQQLHHAGEQSLMLHPADARERNIGDGMPVVISNGRGSFQAVARLSEDVLPGVVVAPMGHWRSRSPGEATVQAVNSGAFADLGAAPTFSDNLVEVAPLAAARAAE</sequence>
<dbReference type="Gene3D" id="2.20.25.90">
    <property type="entry name" value="ADC-like domains"/>
    <property type="match status" value="1"/>
</dbReference>
<dbReference type="InterPro" id="IPR037920">
    <property type="entry name" value="YoaE_C"/>
</dbReference>